<evidence type="ECO:0000313" key="1">
    <source>
        <dbReference type="EMBL" id="KAG5654670.1"/>
    </source>
</evidence>
<dbReference type="EMBL" id="JABCKI010000003">
    <property type="protein sequence ID" value="KAG5654670.1"/>
    <property type="molecule type" value="Genomic_DNA"/>
</dbReference>
<organism evidence="1 2">
    <name type="scientific">Sphagnurus paluster</name>
    <dbReference type="NCBI Taxonomy" id="117069"/>
    <lineage>
        <taxon>Eukaryota</taxon>
        <taxon>Fungi</taxon>
        <taxon>Dikarya</taxon>
        <taxon>Basidiomycota</taxon>
        <taxon>Agaricomycotina</taxon>
        <taxon>Agaricomycetes</taxon>
        <taxon>Agaricomycetidae</taxon>
        <taxon>Agaricales</taxon>
        <taxon>Tricholomatineae</taxon>
        <taxon>Lyophyllaceae</taxon>
        <taxon>Sphagnurus</taxon>
    </lineage>
</organism>
<evidence type="ECO:0000313" key="2">
    <source>
        <dbReference type="Proteomes" id="UP000717328"/>
    </source>
</evidence>
<sequence length="62" mass="7308">MVCLLKFCPGDTKRTANNSRTRREQRRRSVLLFQIAADVFEIRPPTQFECKVVRFDSTTRAF</sequence>
<dbReference type="AlphaFoldDB" id="A0A9P7GWG9"/>
<reference evidence="1" key="2">
    <citation type="submission" date="2021-10" db="EMBL/GenBank/DDBJ databases">
        <title>Phylogenomics reveals ancestral predisposition of the termite-cultivated fungus Termitomyces towards a domesticated lifestyle.</title>
        <authorList>
            <person name="Auxier B."/>
            <person name="Grum-Grzhimaylo A."/>
            <person name="Cardenas M.E."/>
            <person name="Lodge J.D."/>
            <person name="Laessoe T."/>
            <person name="Pedersen O."/>
            <person name="Smith M.E."/>
            <person name="Kuyper T.W."/>
            <person name="Franco-Molano E.A."/>
            <person name="Baroni T.J."/>
            <person name="Aanen D.K."/>
        </authorList>
    </citation>
    <scope>NUCLEOTIDE SEQUENCE</scope>
    <source>
        <strain evidence="1">D49</strain>
    </source>
</reference>
<keyword evidence="2" id="KW-1185">Reference proteome</keyword>
<dbReference type="Proteomes" id="UP000717328">
    <property type="component" value="Unassembled WGS sequence"/>
</dbReference>
<accession>A0A9P7GWG9</accession>
<protein>
    <submittedName>
        <fullName evidence="1">Uncharacterized protein</fullName>
    </submittedName>
</protein>
<gene>
    <name evidence="1" type="ORF">H0H81_009919</name>
</gene>
<reference evidence="1" key="1">
    <citation type="submission" date="2021-02" db="EMBL/GenBank/DDBJ databases">
        <authorList>
            <person name="Nieuwenhuis M."/>
            <person name="Van De Peppel L.J.J."/>
        </authorList>
    </citation>
    <scope>NUCLEOTIDE SEQUENCE</scope>
    <source>
        <strain evidence="1">D49</strain>
    </source>
</reference>
<name>A0A9P7GWG9_9AGAR</name>
<comment type="caution">
    <text evidence="1">The sequence shown here is derived from an EMBL/GenBank/DDBJ whole genome shotgun (WGS) entry which is preliminary data.</text>
</comment>
<proteinExistence type="predicted"/>